<dbReference type="GO" id="GO:0008168">
    <property type="term" value="F:methyltransferase activity"/>
    <property type="evidence" value="ECO:0007669"/>
    <property type="project" value="UniProtKB-KW"/>
</dbReference>
<evidence type="ECO:0000313" key="1">
    <source>
        <dbReference type="EMBL" id="TYP00176.1"/>
    </source>
</evidence>
<comment type="caution">
    <text evidence="1">The sequence shown here is derived from an EMBL/GenBank/DDBJ whole genome shotgun (WGS) entry which is preliminary data.</text>
</comment>
<name>A0A5D3WLY5_9BACT</name>
<accession>A0A5D3WLY5</accession>
<protein>
    <submittedName>
        <fullName evidence="1">Methyltransferase family protein</fullName>
    </submittedName>
</protein>
<keyword evidence="2" id="KW-1185">Reference proteome</keyword>
<keyword evidence="1" id="KW-0808">Transferase</keyword>
<dbReference type="AlphaFoldDB" id="A0A5D3WLY5"/>
<evidence type="ECO:0000313" key="2">
    <source>
        <dbReference type="Proteomes" id="UP000324159"/>
    </source>
</evidence>
<dbReference type="Pfam" id="PF13489">
    <property type="entry name" value="Methyltransf_23"/>
    <property type="match status" value="1"/>
</dbReference>
<dbReference type="InterPro" id="IPR029063">
    <property type="entry name" value="SAM-dependent_MTases_sf"/>
</dbReference>
<dbReference type="Gene3D" id="3.40.50.150">
    <property type="entry name" value="Vaccinia Virus protein VP39"/>
    <property type="match status" value="1"/>
</dbReference>
<dbReference type="Proteomes" id="UP000324159">
    <property type="component" value="Unassembled WGS sequence"/>
</dbReference>
<dbReference type="RefSeq" id="WP_187426593.1">
    <property type="nucleotide sequence ID" value="NZ_VNIB01000001.1"/>
</dbReference>
<dbReference type="GO" id="GO:0032259">
    <property type="term" value="P:methylation"/>
    <property type="evidence" value="ECO:0007669"/>
    <property type="project" value="UniProtKB-KW"/>
</dbReference>
<proteinExistence type="predicted"/>
<dbReference type="CDD" id="cd02440">
    <property type="entry name" value="AdoMet_MTases"/>
    <property type="match status" value="1"/>
</dbReference>
<reference evidence="1 2" key="1">
    <citation type="submission" date="2019-07" db="EMBL/GenBank/DDBJ databases">
        <title>Genomic Encyclopedia of Type Strains, Phase IV (KMG-IV): sequencing the most valuable type-strain genomes for metagenomic binning, comparative biology and taxonomic classification.</title>
        <authorList>
            <person name="Goeker M."/>
        </authorList>
    </citation>
    <scope>NUCLEOTIDE SEQUENCE [LARGE SCALE GENOMIC DNA]</scope>
    <source>
        <strain evidence="1 2">SS015</strain>
    </source>
</reference>
<gene>
    <name evidence="1" type="ORF">EDC39_101337</name>
</gene>
<dbReference type="EMBL" id="VNIB01000001">
    <property type="protein sequence ID" value="TYP00176.1"/>
    <property type="molecule type" value="Genomic_DNA"/>
</dbReference>
<sequence length="248" mass="28234">MEAGADSAPLNFRLDWGVHTIFRLLSSYRFQTVLDIGSGSGEHKRFFEYFGKQVYSVDLFHQADYCGDFLEIDFDRRFDVIWCSHVLEHQRNVGLFLDKVFSLLPERGILALTVPYHPRERLISGHINNFSIPLLCYHLIMAGFDCSKAQILGTFETSLIVRKKEAIHPERGKSSAHGADAGYEFAGIQDYFPFPATQGREITEAMFNWGDPGCYILPRPAIQVPANIESKNLQTYPQFCPQLRFADG</sequence>
<organism evidence="1 2">
    <name type="scientific">Geothermobacter ehrlichii</name>
    <dbReference type="NCBI Taxonomy" id="213224"/>
    <lineage>
        <taxon>Bacteria</taxon>
        <taxon>Pseudomonadati</taxon>
        <taxon>Thermodesulfobacteriota</taxon>
        <taxon>Desulfuromonadia</taxon>
        <taxon>Desulfuromonadales</taxon>
        <taxon>Geothermobacteraceae</taxon>
        <taxon>Geothermobacter</taxon>
    </lineage>
</organism>
<dbReference type="SUPFAM" id="SSF53335">
    <property type="entry name" value="S-adenosyl-L-methionine-dependent methyltransferases"/>
    <property type="match status" value="1"/>
</dbReference>
<keyword evidence="1" id="KW-0489">Methyltransferase</keyword>